<gene>
    <name evidence="8" type="ORF">SAMN02194393_02235</name>
</gene>
<dbReference type="RefSeq" id="WP_079491675.1">
    <property type="nucleotide sequence ID" value="NZ_FUZT01000005.1"/>
</dbReference>
<evidence type="ECO:0000256" key="6">
    <source>
        <dbReference type="PROSITE-ProRule" id="PRU00169"/>
    </source>
</evidence>
<dbReference type="InterPro" id="IPR011006">
    <property type="entry name" value="CheY-like_superfamily"/>
</dbReference>
<evidence type="ECO:0000259" key="7">
    <source>
        <dbReference type="PROSITE" id="PS50110"/>
    </source>
</evidence>
<feature type="modified residue" description="4-aspartylphosphate" evidence="6">
    <location>
        <position position="53"/>
    </location>
</feature>
<dbReference type="PROSITE" id="PS50110">
    <property type="entry name" value="RESPONSE_REGULATORY"/>
    <property type="match status" value="1"/>
</dbReference>
<keyword evidence="2 6" id="KW-0597">Phosphoprotein</keyword>
<dbReference type="STRING" id="36842.SAMN02194393_02235"/>
<dbReference type="OrthoDB" id="9808843at2"/>
<dbReference type="SMART" id="SM00448">
    <property type="entry name" value="REC"/>
    <property type="match status" value="1"/>
</dbReference>
<dbReference type="GO" id="GO:0003677">
    <property type="term" value="F:DNA binding"/>
    <property type="evidence" value="ECO:0007669"/>
    <property type="project" value="UniProtKB-KW"/>
</dbReference>
<sequence>MNKKILIVDDEKNIRMTLKHCLVEQNYEIDIAVNGDEGLHKLQEEKFDLILLDIKMPGLTGMEVLKEIRQKGNNVDVIMMTAYGTIERAVEAMKLGAIDFISKPFTPDEIRKVVKEVLERQELEENELESYKDIINFSKKCILQNDYAKAEEYLKKAVAMDVDFPEPHNLLGVLAEFRREVQVAQKHYRAALALDPTYEPANKNLERTSQFRYTQIGINMGVETDKGDVEHEEESK</sequence>
<evidence type="ECO:0000256" key="3">
    <source>
        <dbReference type="ARBA" id="ARBA00023015"/>
    </source>
</evidence>
<keyword evidence="9" id="KW-1185">Reference proteome</keyword>
<dbReference type="InterPro" id="IPR011990">
    <property type="entry name" value="TPR-like_helical_dom_sf"/>
</dbReference>
<reference evidence="9" key="1">
    <citation type="submission" date="2017-02" db="EMBL/GenBank/DDBJ databases">
        <authorList>
            <person name="Varghese N."/>
            <person name="Submissions S."/>
        </authorList>
    </citation>
    <scope>NUCLEOTIDE SEQUENCE [LARGE SCALE GENOMIC DNA]</scope>
    <source>
        <strain evidence="9">M1</strain>
    </source>
</reference>
<dbReference type="InterPro" id="IPR050595">
    <property type="entry name" value="Bact_response_regulator"/>
</dbReference>
<evidence type="ECO:0000256" key="4">
    <source>
        <dbReference type="ARBA" id="ARBA00023163"/>
    </source>
</evidence>
<evidence type="ECO:0000256" key="2">
    <source>
        <dbReference type="ARBA" id="ARBA00022553"/>
    </source>
</evidence>
<dbReference type="GO" id="GO:0000160">
    <property type="term" value="P:phosphorelay signal transduction system"/>
    <property type="evidence" value="ECO:0007669"/>
    <property type="project" value="InterPro"/>
</dbReference>
<dbReference type="Proteomes" id="UP000190285">
    <property type="component" value="Unassembled WGS sequence"/>
</dbReference>
<dbReference type="SUPFAM" id="SSF52172">
    <property type="entry name" value="CheY-like"/>
    <property type="match status" value="1"/>
</dbReference>
<accession>A0A1T5L0T4</accession>
<dbReference type="PANTHER" id="PTHR44591:SF3">
    <property type="entry name" value="RESPONSE REGULATORY DOMAIN-CONTAINING PROTEIN"/>
    <property type="match status" value="1"/>
</dbReference>
<dbReference type="FunFam" id="3.40.50.2300:FF:000018">
    <property type="entry name" value="DNA-binding transcriptional regulator NtrC"/>
    <property type="match status" value="1"/>
</dbReference>
<dbReference type="PANTHER" id="PTHR44591">
    <property type="entry name" value="STRESS RESPONSE REGULATOR PROTEIN 1"/>
    <property type="match status" value="1"/>
</dbReference>
<keyword evidence="4" id="KW-0804">Transcription</keyword>
<dbReference type="InterPro" id="IPR001789">
    <property type="entry name" value="Sig_transdc_resp-reg_receiver"/>
</dbReference>
<protein>
    <recommendedName>
        <fullName evidence="1">Stage 0 sporulation protein A homolog</fullName>
    </recommendedName>
</protein>
<evidence type="ECO:0000313" key="9">
    <source>
        <dbReference type="Proteomes" id="UP000190285"/>
    </source>
</evidence>
<keyword evidence="3" id="KW-0805">Transcription regulation</keyword>
<dbReference type="Pfam" id="PF00072">
    <property type="entry name" value="Response_reg"/>
    <property type="match status" value="1"/>
</dbReference>
<organism evidence="8 9">
    <name type="scientific">Maledivibacter halophilus</name>
    <dbReference type="NCBI Taxonomy" id="36842"/>
    <lineage>
        <taxon>Bacteria</taxon>
        <taxon>Bacillati</taxon>
        <taxon>Bacillota</taxon>
        <taxon>Clostridia</taxon>
        <taxon>Peptostreptococcales</taxon>
        <taxon>Caminicellaceae</taxon>
        <taxon>Maledivibacter</taxon>
    </lineage>
</organism>
<dbReference type="AlphaFoldDB" id="A0A1T5L0T4"/>
<feature type="domain" description="Response regulatory" evidence="7">
    <location>
        <begin position="4"/>
        <end position="118"/>
    </location>
</feature>
<name>A0A1T5L0T4_9FIRM</name>
<keyword evidence="8" id="KW-0238">DNA-binding</keyword>
<dbReference type="SUPFAM" id="SSF48452">
    <property type="entry name" value="TPR-like"/>
    <property type="match status" value="1"/>
</dbReference>
<evidence type="ECO:0000313" key="8">
    <source>
        <dbReference type="EMBL" id="SKC69305.1"/>
    </source>
</evidence>
<dbReference type="Gene3D" id="3.40.50.2300">
    <property type="match status" value="1"/>
</dbReference>
<evidence type="ECO:0000256" key="5">
    <source>
        <dbReference type="ARBA" id="ARBA00024867"/>
    </source>
</evidence>
<dbReference type="EMBL" id="FUZT01000005">
    <property type="protein sequence ID" value="SKC69305.1"/>
    <property type="molecule type" value="Genomic_DNA"/>
</dbReference>
<evidence type="ECO:0000256" key="1">
    <source>
        <dbReference type="ARBA" id="ARBA00018672"/>
    </source>
</evidence>
<proteinExistence type="predicted"/>
<dbReference type="Gene3D" id="1.25.40.10">
    <property type="entry name" value="Tetratricopeptide repeat domain"/>
    <property type="match status" value="1"/>
</dbReference>
<comment type="function">
    <text evidence="5">May play the central regulatory role in sporulation. It may be an element of the effector pathway responsible for the activation of sporulation genes in response to nutritional stress. Spo0A may act in concert with spo0H (a sigma factor) to control the expression of some genes that are critical to the sporulation process.</text>
</comment>